<feature type="short sequence motif" description="Q motif" evidence="6">
    <location>
        <begin position="8"/>
        <end position="36"/>
    </location>
</feature>
<dbReference type="PROSITE" id="PS00039">
    <property type="entry name" value="DEAD_ATP_HELICASE"/>
    <property type="match status" value="1"/>
</dbReference>
<dbReference type="InterPro" id="IPR011545">
    <property type="entry name" value="DEAD/DEAH_box_helicase_dom"/>
</dbReference>
<sequence length="412" mass="46153">MPNRNNPASFYGLGIAPRLLEILEKLHFKTPTPIQERAIPAAIDGKDLIGVAQTGTGKTLAFGIPMIQRIAQEKTKGLIILPTRELAQQVEEMLQKIGRILGLKTALIIGGASMRPQIDSLRRQPHIIIGTPGRIIDHLEQKTLSFEGVSILVLDEADRMLDMGFAPQLRQILNKVPRARQTMLFSATMPDDIVRLATQYMKLPFRVEIARPGTAAEKVEQELFIVKKEDKNKLLAKLLSEYKGSVLIFSRTKHGARKICRTVLDMEHRAAEIHSNRSLVQRREALDGFKSGRYRVLVATDIASRGIDVVGIELVINYDLPDNPGDYVHRIGRTGRAGAPGRAISFVTPDQKSAVRDIEKLLRTAIAISKHPEFSEEKFIEYKIIPRHFSHKRFGSGFSRPSYGGRGSFFRK</sequence>
<dbReference type="GO" id="GO:0003724">
    <property type="term" value="F:RNA helicase activity"/>
    <property type="evidence" value="ECO:0007669"/>
    <property type="project" value="InterPro"/>
</dbReference>
<dbReference type="CDD" id="cd00268">
    <property type="entry name" value="DEADc"/>
    <property type="match status" value="1"/>
</dbReference>
<evidence type="ECO:0000256" key="2">
    <source>
        <dbReference type="ARBA" id="ARBA00022801"/>
    </source>
</evidence>
<proteinExistence type="inferred from homology"/>
<evidence type="ECO:0000256" key="7">
    <source>
        <dbReference type="RuleBase" id="RU000492"/>
    </source>
</evidence>
<evidence type="ECO:0000313" key="12">
    <source>
        <dbReference type="Proteomes" id="UP000179251"/>
    </source>
</evidence>
<dbReference type="InterPro" id="IPR014001">
    <property type="entry name" value="Helicase_ATP-bd"/>
</dbReference>
<dbReference type="EMBL" id="MFHD01000023">
    <property type="protein sequence ID" value="OGF62019.1"/>
    <property type="molecule type" value="Genomic_DNA"/>
</dbReference>
<dbReference type="PANTHER" id="PTHR47959:SF1">
    <property type="entry name" value="ATP-DEPENDENT RNA HELICASE DBPA"/>
    <property type="match status" value="1"/>
</dbReference>
<comment type="caution">
    <text evidence="11">The sequence shown here is derived from an EMBL/GenBank/DDBJ whole genome shotgun (WGS) entry which is preliminary data.</text>
</comment>
<evidence type="ECO:0000256" key="3">
    <source>
        <dbReference type="ARBA" id="ARBA00022806"/>
    </source>
</evidence>
<evidence type="ECO:0008006" key="13">
    <source>
        <dbReference type="Google" id="ProtNLM"/>
    </source>
</evidence>
<dbReference type="InterPro" id="IPR014014">
    <property type="entry name" value="RNA_helicase_DEAD_Q_motif"/>
</dbReference>
<evidence type="ECO:0000256" key="4">
    <source>
        <dbReference type="ARBA" id="ARBA00022840"/>
    </source>
</evidence>
<dbReference type="InterPro" id="IPR001650">
    <property type="entry name" value="Helicase_C-like"/>
</dbReference>
<evidence type="ECO:0000259" key="10">
    <source>
        <dbReference type="PROSITE" id="PS51195"/>
    </source>
</evidence>
<dbReference type="PANTHER" id="PTHR47959">
    <property type="entry name" value="ATP-DEPENDENT RNA HELICASE RHLE-RELATED"/>
    <property type="match status" value="1"/>
</dbReference>
<feature type="domain" description="Helicase C-terminal" evidence="9">
    <location>
        <begin position="218"/>
        <end position="380"/>
    </location>
</feature>
<dbReference type="SMART" id="SM00487">
    <property type="entry name" value="DEXDc"/>
    <property type="match status" value="1"/>
</dbReference>
<dbReference type="SMART" id="SM00490">
    <property type="entry name" value="HELICc"/>
    <property type="match status" value="1"/>
</dbReference>
<dbReference type="Gene3D" id="3.40.50.300">
    <property type="entry name" value="P-loop containing nucleotide triphosphate hydrolases"/>
    <property type="match status" value="2"/>
</dbReference>
<keyword evidence="4 7" id="KW-0067">ATP-binding</keyword>
<keyword evidence="1 7" id="KW-0547">Nucleotide-binding</keyword>
<reference evidence="11 12" key="1">
    <citation type="journal article" date="2016" name="Nat. Commun.">
        <title>Thousands of microbial genomes shed light on interconnected biogeochemical processes in an aquifer system.</title>
        <authorList>
            <person name="Anantharaman K."/>
            <person name="Brown C.T."/>
            <person name="Hug L.A."/>
            <person name="Sharon I."/>
            <person name="Castelle C.J."/>
            <person name="Probst A.J."/>
            <person name="Thomas B.C."/>
            <person name="Singh A."/>
            <person name="Wilkins M.J."/>
            <person name="Karaoz U."/>
            <person name="Brodie E.L."/>
            <person name="Williams K.H."/>
            <person name="Hubbard S.S."/>
            <person name="Banfield J.F."/>
        </authorList>
    </citation>
    <scope>NUCLEOTIDE SEQUENCE [LARGE SCALE GENOMIC DNA]</scope>
</reference>
<dbReference type="GO" id="GO:0016787">
    <property type="term" value="F:hydrolase activity"/>
    <property type="evidence" value="ECO:0007669"/>
    <property type="project" value="UniProtKB-KW"/>
</dbReference>
<dbReference type="Proteomes" id="UP000179251">
    <property type="component" value="Unassembled WGS sequence"/>
</dbReference>
<evidence type="ECO:0000256" key="5">
    <source>
        <dbReference type="ARBA" id="ARBA00038437"/>
    </source>
</evidence>
<evidence type="ECO:0000256" key="6">
    <source>
        <dbReference type="PROSITE-ProRule" id="PRU00552"/>
    </source>
</evidence>
<evidence type="ECO:0000256" key="1">
    <source>
        <dbReference type="ARBA" id="ARBA00022741"/>
    </source>
</evidence>
<protein>
    <recommendedName>
        <fullName evidence="13">DEAD/DEAH box helicase</fullName>
    </recommendedName>
</protein>
<comment type="similarity">
    <text evidence="5 7">Belongs to the DEAD box helicase family.</text>
</comment>
<dbReference type="GO" id="GO:0005524">
    <property type="term" value="F:ATP binding"/>
    <property type="evidence" value="ECO:0007669"/>
    <property type="project" value="UniProtKB-KW"/>
</dbReference>
<dbReference type="GO" id="GO:0005829">
    <property type="term" value="C:cytosol"/>
    <property type="evidence" value="ECO:0007669"/>
    <property type="project" value="TreeGrafter"/>
</dbReference>
<dbReference type="GO" id="GO:0003676">
    <property type="term" value="F:nucleic acid binding"/>
    <property type="evidence" value="ECO:0007669"/>
    <property type="project" value="InterPro"/>
</dbReference>
<keyword evidence="2 7" id="KW-0378">Hydrolase</keyword>
<evidence type="ECO:0000259" key="8">
    <source>
        <dbReference type="PROSITE" id="PS51192"/>
    </source>
</evidence>
<feature type="domain" description="Helicase ATP-binding" evidence="8">
    <location>
        <begin position="39"/>
        <end position="207"/>
    </location>
</feature>
<evidence type="ECO:0000313" key="11">
    <source>
        <dbReference type="EMBL" id="OGF62019.1"/>
    </source>
</evidence>
<feature type="domain" description="DEAD-box RNA helicase Q" evidence="10">
    <location>
        <begin position="8"/>
        <end position="36"/>
    </location>
</feature>
<dbReference type="InterPro" id="IPR027417">
    <property type="entry name" value="P-loop_NTPase"/>
</dbReference>
<dbReference type="AlphaFoldDB" id="A0A1F5VEZ4"/>
<dbReference type="Pfam" id="PF00270">
    <property type="entry name" value="DEAD"/>
    <property type="match status" value="1"/>
</dbReference>
<dbReference type="Pfam" id="PF00271">
    <property type="entry name" value="Helicase_C"/>
    <property type="match status" value="1"/>
</dbReference>
<accession>A0A1F5VEZ4</accession>
<dbReference type="InterPro" id="IPR044742">
    <property type="entry name" value="DEAD/DEAH_RhlB"/>
</dbReference>
<keyword evidence="3 7" id="KW-0347">Helicase</keyword>
<dbReference type="PROSITE" id="PS51192">
    <property type="entry name" value="HELICASE_ATP_BIND_1"/>
    <property type="match status" value="1"/>
</dbReference>
<evidence type="ECO:0000259" key="9">
    <source>
        <dbReference type="PROSITE" id="PS51194"/>
    </source>
</evidence>
<dbReference type="SUPFAM" id="SSF52540">
    <property type="entry name" value="P-loop containing nucleoside triphosphate hydrolases"/>
    <property type="match status" value="1"/>
</dbReference>
<dbReference type="CDD" id="cd18787">
    <property type="entry name" value="SF2_C_DEAD"/>
    <property type="match status" value="1"/>
</dbReference>
<gene>
    <name evidence="11" type="ORF">A2834_01690</name>
</gene>
<name>A0A1F5VEZ4_9BACT</name>
<dbReference type="STRING" id="1798325.A2834_01690"/>
<dbReference type="InterPro" id="IPR000629">
    <property type="entry name" value="RNA-helicase_DEAD-box_CS"/>
</dbReference>
<dbReference type="PROSITE" id="PS51195">
    <property type="entry name" value="Q_MOTIF"/>
    <property type="match status" value="1"/>
</dbReference>
<dbReference type="InterPro" id="IPR050079">
    <property type="entry name" value="DEAD_box_RNA_helicase"/>
</dbReference>
<organism evidence="11 12">
    <name type="scientific">Candidatus Giovannonibacteria bacterium RIFCSPHIGHO2_01_FULL_45_23</name>
    <dbReference type="NCBI Taxonomy" id="1798325"/>
    <lineage>
        <taxon>Bacteria</taxon>
        <taxon>Candidatus Giovannoniibacteriota</taxon>
    </lineage>
</organism>
<dbReference type="PROSITE" id="PS51194">
    <property type="entry name" value="HELICASE_CTER"/>
    <property type="match status" value="1"/>
</dbReference>